<organism evidence="1 2">
    <name type="scientific">Veillonella montpellierensis DNF00314</name>
    <dbReference type="NCBI Taxonomy" id="1401067"/>
    <lineage>
        <taxon>Bacteria</taxon>
        <taxon>Bacillati</taxon>
        <taxon>Bacillota</taxon>
        <taxon>Negativicutes</taxon>
        <taxon>Veillonellales</taxon>
        <taxon>Veillonellaceae</taxon>
        <taxon>Veillonella</taxon>
    </lineage>
</organism>
<accession>A0A096AKH0</accession>
<dbReference type="EMBL" id="JRNT01000008">
    <property type="protein sequence ID" value="KGF47603.1"/>
    <property type="molecule type" value="Genomic_DNA"/>
</dbReference>
<dbReference type="GO" id="GO:0004519">
    <property type="term" value="F:endonuclease activity"/>
    <property type="evidence" value="ECO:0007669"/>
    <property type="project" value="UniProtKB-KW"/>
</dbReference>
<dbReference type="RefSeq" id="WP_038152181.1">
    <property type="nucleotide sequence ID" value="NZ_JRNT01000008.1"/>
</dbReference>
<dbReference type="AlphaFoldDB" id="A0A096AKH0"/>
<evidence type="ECO:0000313" key="1">
    <source>
        <dbReference type="EMBL" id="KGF47603.1"/>
    </source>
</evidence>
<dbReference type="Proteomes" id="UP000029628">
    <property type="component" value="Unassembled WGS sequence"/>
</dbReference>
<proteinExistence type="predicted"/>
<gene>
    <name evidence="1" type="ORF">HMPREF0872_04235</name>
</gene>
<dbReference type="InterPro" id="IPR018579">
    <property type="entry name" value="Restrct_endonuc_II_LlaJI"/>
</dbReference>
<keyword evidence="2" id="KW-1185">Reference proteome</keyword>
<keyword evidence="1" id="KW-0255">Endonuclease</keyword>
<keyword evidence="1" id="KW-0540">Nuclease</keyword>
<reference evidence="1 2" key="1">
    <citation type="submission" date="2014-07" db="EMBL/GenBank/DDBJ databases">
        <authorList>
            <person name="McCorrison J."/>
            <person name="Sanka R."/>
            <person name="Torralba M."/>
            <person name="Gillis M."/>
            <person name="Haft D.H."/>
            <person name="Methe B."/>
            <person name="Sutton G."/>
            <person name="Nelson K.E."/>
        </authorList>
    </citation>
    <scope>NUCLEOTIDE SEQUENCE [LARGE SCALE GENOMIC DNA]</scope>
    <source>
        <strain evidence="1 2">DNF00314</strain>
    </source>
</reference>
<dbReference type="Pfam" id="PF09563">
    <property type="entry name" value="RE_LlaJI"/>
    <property type="match status" value="1"/>
</dbReference>
<comment type="caution">
    <text evidence="1">The sequence shown here is derived from an EMBL/GenBank/DDBJ whole genome shotgun (WGS) entry which is preliminary data.</text>
</comment>
<name>A0A096AKH0_9FIRM</name>
<dbReference type="eggNOG" id="ENOG502ZBUR">
    <property type="taxonomic scope" value="Bacteria"/>
</dbReference>
<evidence type="ECO:0000313" key="2">
    <source>
        <dbReference type="Proteomes" id="UP000029628"/>
    </source>
</evidence>
<protein>
    <submittedName>
        <fullName evidence="1">Restriction endonuclease LlaJI</fullName>
    </submittedName>
</protein>
<sequence>MISEFLREQKRYTQKELCQILKCSEEHAILLIRKLKEFGVLKAVKSSDVQKNMADLLEEDIEVADVEVGENEYLYVCTFVGVIVVTGRVLKCYPKYLLNVKEPTDELRKVIKVLEKYNSKEQIVRMFNDSSESNSFNLLAVLLFLLQDYFENGVYTNTENIIECNGSGEILWDKTINETFTLLSENRAYYTELQTRKRVTNDFDYFKRLHECVVTMASKELQDTELLNLFEMTGVDLTDEELEDFGDKEYILYRIENELNTQFNTRKQLVLKTMYAYIDRRGSLYDIDCLSLFGTNSFNLVWEKVCADIMDNQLDVSLGALKLPVPLKGEYNRKQKLIELIEKPLWTFTGKCAKDTLIPDLISISKVNGQYQFIIFDAKYYNAHLEKGTVPTGQPGIESVTKQYLYQLAYQKFIDEHEFASVKNCFLLPTENSEIEDKGEVRMEMLSNFGLQDIKTRLIPTDMAYDLYLSGRKMDINILKL</sequence>
<keyword evidence="1" id="KW-0378">Hydrolase</keyword>